<evidence type="ECO:0000313" key="5">
    <source>
        <dbReference type="Proteomes" id="UP000186385"/>
    </source>
</evidence>
<reference evidence="4 5" key="1">
    <citation type="submission" date="2017-01" db="EMBL/GenBank/DDBJ databases">
        <authorList>
            <person name="Mah S.A."/>
            <person name="Swanson W.J."/>
            <person name="Moy G.W."/>
            <person name="Vacquier V.D."/>
        </authorList>
    </citation>
    <scope>NUCLEOTIDE SEQUENCE [LARGE SCALE GENOMIC DNA]</scope>
    <source>
        <strain evidence="4 5">NIO-1016</strain>
    </source>
</reference>
<dbReference type="Proteomes" id="UP000215545">
    <property type="component" value="Unassembled WGS sequence"/>
</dbReference>
<evidence type="ECO:0000313" key="4">
    <source>
        <dbReference type="EMBL" id="SIP91893.1"/>
    </source>
</evidence>
<protein>
    <submittedName>
        <fullName evidence="3">Transposase</fullName>
    </submittedName>
</protein>
<evidence type="ECO:0000313" key="6">
    <source>
        <dbReference type="Proteomes" id="UP000215545"/>
    </source>
</evidence>
<feature type="region of interest" description="Disordered" evidence="2">
    <location>
        <begin position="1"/>
        <end position="24"/>
    </location>
</feature>
<evidence type="ECO:0000256" key="2">
    <source>
        <dbReference type="SAM" id="MobiDB-lite"/>
    </source>
</evidence>
<organism evidence="4 5">
    <name type="scientific">Domibacillus enclensis</name>
    <dbReference type="NCBI Taxonomy" id="1017273"/>
    <lineage>
        <taxon>Bacteria</taxon>
        <taxon>Bacillati</taxon>
        <taxon>Bacillota</taxon>
        <taxon>Bacilli</taxon>
        <taxon>Bacillales</taxon>
        <taxon>Bacillaceae</taxon>
        <taxon>Domibacillus</taxon>
    </lineage>
</organism>
<sequence>MARYNRTDHMKSIHSSRKAQTQRKVDEAIQKLVRAKGKINFNSVASLAGVAKATLYNHSDIRERIETLRDQQANVSHPEMLKYKMDQNNKDAIIASLQRKIKKIEKENKELREQLKMAYGEIYKKI</sequence>
<dbReference type="STRING" id="1017273.SAMN05443094_101168"/>
<dbReference type="AlphaFoldDB" id="A0A1N6NIM0"/>
<evidence type="ECO:0000313" key="3">
    <source>
        <dbReference type="EMBL" id="OXS80055.1"/>
    </source>
</evidence>
<feature type="compositionally biased region" description="Basic and acidic residues" evidence="2">
    <location>
        <begin position="1"/>
        <end position="11"/>
    </location>
</feature>
<feature type="coiled-coil region" evidence="1">
    <location>
        <begin position="87"/>
        <end position="121"/>
    </location>
</feature>
<name>A0A1N6NIM0_9BACI</name>
<reference evidence="6" key="2">
    <citation type="submission" date="2017-03" db="EMBL/GenBank/DDBJ databases">
        <title>Bacillus sp. V-88(T) DSM27956, whole genome shotgun sequencing project.</title>
        <authorList>
            <person name="Dastager S.G."/>
            <person name="Neurgaonkar P.S."/>
            <person name="Dharne M.S."/>
        </authorList>
    </citation>
    <scope>NUCLEOTIDE SEQUENCE [LARGE SCALE GENOMIC DNA]</scope>
    <source>
        <strain evidence="6">DSM 25145</strain>
    </source>
</reference>
<keyword evidence="1" id="KW-0175">Coiled coil</keyword>
<accession>A0A1N6NIM0</accession>
<dbReference type="EMBL" id="MWSK01000001">
    <property type="protein sequence ID" value="OXS80055.1"/>
    <property type="molecule type" value="Genomic_DNA"/>
</dbReference>
<dbReference type="Proteomes" id="UP000186385">
    <property type="component" value="Unassembled WGS sequence"/>
</dbReference>
<proteinExistence type="predicted"/>
<dbReference type="InterPro" id="IPR046229">
    <property type="entry name" value="TnpC-like"/>
</dbReference>
<evidence type="ECO:0000256" key="1">
    <source>
        <dbReference type="SAM" id="Coils"/>
    </source>
</evidence>
<reference evidence="3" key="3">
    <citation type="submission" date="2017-03" db="EMBL/GenBank/DDBJ databases">
        <authorList>
            <person name="Dastager S.G."/>
            <person name="Neurgaonkar P.S."/>
            <person name="Dharne M.S."/>
        </authorList>
    </citation>
    <scope>NUCLEOTIDE SEQUENCE</scope>
    <source>
        <strain evidence="3">DSM 25145</strain>
    </source>
</reference>
<dbReference type="Pfam" id="PF19776">
    <property type="entry name" value="DUF6262"/>
    <property type="match status" value="1"/>
</dbReference>
<dbReference type="RefSeq" id="WP_045851070.1">
    <property type="nucleotide sequence ID" value="NZ_FTLX01000001.1"/>
</dbReference>
<gene>
    <name evidence="3" type="ORF">B1B05_00810</name>
    <name evidence="4" type="ORF">SAMN05443094_101168</name>
</gene>
<keyword evidence="6" id="KW-1185">Reference proteome</keyword>
<feature type="compositionally biased region" description="Basic residues" evidence="2">
    <location>
        <begin position="12"/>
        <end position="21"/>
    </location>
</feature>
<dbReference type="OrthoDB" id="1707883at2"/>
<dbReference type="EMBL" id="FTLX01000001">
    <property type="protein sequence ID" value="SIP91893.1"/>
    <property type="molecule type" value="Genomic_DNA"/>
</dbReference>